<name>A0A239FHU7_9NOCA</name>
<protein>
    <submittedName>
        <fullName evidence="3">NAD(P)-dependent dehydrogenase, short-chain alcohol dehydrogenase family</fullName>
    </submittedName>
</protein>
<evidence type="ECO:0000256" key="2">
    <source>
        <dbReference type="ARBA" id="ARBA00023002"/>
    </source>
</evidence>
<keyword evidence="4" id="KW-1185">Reference proteome</keyword>
<sequence length="239" mass="24682">MNRLQGKIALVTGAQQGIGRATAEAFAAEGAIVYAADLTDGFEKIDGAHSIALDVSREEAWQSAVDAIVAEHGTIDVLVNNAGVIAYSGIEDIGIEEWNRVIGVDQTGVWLGMRSVIPSMLSAGAGSIINLSSAWGVVGGVGVAAYQAAKGAVRSMTRNAAITYAQQGVRVNSIVPGWIRTPLAEAQDPEINARVIGGTPMGRGAEPIEIAYGAVYLASDESSYVTGTDLVIDGGLLAR</sequence>
<evidence type="ECO:0000313" key="4">
    <source>
        <dbReference type="Proteomes" id="UP000198327"/>
    </source>
</evidence>
<organism evidence="3 4">
    <name type="scientific">Rhodococcoides kyotonense</name>
    <dbReference type="NCBI Taxonomy" id="398843"/>
    <lineage>
        <taxon>Bacteria</taxon>
        <taxon>Bacillati</taxon>
        <taxon>Actinomycetota</taxon>
        <taxon>Actinomycetes</taxon>
        <taxon>Mycobacteriales</taxon>
        <taxon>Nocardiaceae</taxon>
        <taxon>Rhodococcoides</taxon>
    </lineage>
</organism>
<accession>A0A239FHU7</accession>
<dbReference type="GO" id="GO:0016616">
    <property type="term" value="F:oxidoreductase activity, acting on the CH-OH group of donors, NAD or NADP as acceptor"/>
    <property type="evidence" value="ECO:0007669"/>
    <property type="project" value="TreeGrafter"/>
</dbReference>
<proteinExistence type="inferred from homology"/>
<dbReference type="EMBL" id="FZOW01000003">
    <property type="protein sequence ID" value="SNS56506.1"/>
    <property type="molecule type" value="Genomic_DNA"/>
</dbReference>
<dbReference type="AlphaFoldDB" id="A0A239FHU7"/>
<dbReference type="PANTHER" id="PTHR42760">
    <property type="entry name" value="SHORT-CHAIN DEHYDROGENASES/REDUCTASES FAMILY MEMBER"/>
    <property type="match status" value="1"/>
</dbReference>
<gene>
    <name evidence="3" type="ORF">SAMN05421642_103303</name>
</gene>
<dbReference type="InterPro" id="IPR036291">
    <property type="entry name" value="NAD(P)-bd_dom_sf"/>
</dbReference>
<dbReference type="OrthoDB" id="286404at2"/>
<dbReference type="PRINTS" id="PR00081">
    <property type="entry name" value="GDHRDH"/>
</dbReference>
<dbReference type="Proteomes" id="UP000198327">
    <property type="component" value="Unassembled WGS sequence"/>
</dbReference>
<reference evidence="4" key="1">
    <citation type="submission" date="2017-06" db="EMBL/GenBank/DDBJ databases">
        <authorList>
            <person name="Varghese N."/>
            <person name="Submissions S."/>
        </authorList>
    </citation>
    <scope>NUCLEOTIDE SEQUENCE [LARGE SCALE GENOMIC DNA]</scope>
    <source>
        <strain evidence="4">JCM 23211</strain>
    </source>
</reference>
<evidence type="ECO:0000313" key="3">
    <source>
        <dbReference type="EMBL" id="SNS56506.1"/>
    </source>
</evidence>
<dbReference type="PRINTS" id="PR00080">
    <property type="entry name" value="SDRFAMILY"/>
</dbReference>
<keyword evidence="2" id="KW-0560">Oxidoreductase</keyword>
<dbReference type="FunFam" id="3.40.50.720:FF:000084">
    <property type="entry name" value="Short-chain dehydrogenase reductase"/>
    <property type="match status" value="1"/>
</dbReference>
<dbReference type="RefSeq" id="WP_089244434.1">
    <property type="nucleotide sequence ID" value="NZ_FZOW01000003.1"/>
</dbReference>
<dbReference type="Pfam" id="PF13561">
    <property type="entry name" value="adh_short_C2"/>
    <property type="match status" value="1"/>
</dbReference>
<comment type="similarity">
    <text evidence="1">Belongs to the short-chain dehydrogenases/reductases (SDR) family.</text>
</comment>
<evidence type="ECO:0000256" key="1">
    <source>
        <dbReference type="ARBA" id="ARBA00006484"/>
    </source>
</evidence>
<dbReference type="Gene3D" id="3.40.50.720">
    <property type="entry name" value="NAD(P)-binding Rossmann-like Domain"/>
    <property type="match status" value="1"/>
</dbReference>
<dbReference type="InterPro" id="IPR002347">
    <property type="entry name" value="SDR_fam"/>
</dbReference>
<dbReference type="SUPFAM" id="SSF51735">
    <property type="entry name" value="NAD(P)-binding Rossmann-fold domains"/>
    <property type="match status" value="1"/>
</dbReference>